<evidence type="ECO:0000313" key="2">
    <source>
        <dbReference type="Proteomes" id="UP000534286"/>
    </source>
</evidence>
<accession>A0A7W7S5C8</accession>
<keyword evidence="2" id="KW-1185">Reference proteome</keyword>
<name>A0A7W7S5C8_9ACTN</name>
<comment type="caution">
    <text evidence="1">The sequence shown here is derived from an EMBL/GenBank/DDBJ whole genome shotgun (WGS) entry which is preliminary data.</text>
</comment>
<protein>
    <submittedName>
        <fullName evidence="1">Uncharacterized protein</fullName>
    </submittedName>
</protein>
<dbReference type="EMBL" id="JACHJU010000005">
    <property type="protein sequence ID" value="MBB4943271.1"/>
    <property type="molecule type" value="Genomic_DNA"/>
</dbReference>
<sequence>MEPDGVAPKPDLVRDEGEQVRYPNDLMPVFEEEGIPASARTYPDLPWEPKEVFHALADRYQALGQQRTTNQHPQ</sequence>
<evidence type="ECO:0000313" key="1">
    <source>
        <dbReference type="EMBL" id="MBB4943271.1"/>
    </source>
</evidence>
<dbReference type="AlphaFoldDB" id="A0A7W7S5C8"/>
<proteinExistence type="predicted"/>
<dbReference type="RefSeq" id="WP_246468396.1">
    <property type="nucleotide sequence ID" value="NZ_BAABEK010000056.1"/>
</dbReference>
<dbReference type="Proteomes" id="UP000534286">
    <property type="component" value="Unassembled WGS sequence"/>
</dbReference>
<reference evidence="1 2" key="1">
    <citation type="submission" date="2020-08" db="EMBL/GenBank/DDBJ databases">
        <title>Sequencing the genomes of 1000 actinobacteria strains.</title>
        <authorList>
            <person name="Klenk H.-P."/>
        </authorList>
    </citation>
    <scope>NUCLEOTIDE SEQUENCE [LARGE SCALE GENOMIC DNA]</scope>
    <source>
        <strain evidence="1 2">DSM 43023</strain>
    </source>
</reference>
<organism evidence="1 2">
    <name type="scientific">Streptosporangium album</name>
    <dbReference type="NCBI Taxonomy" id="47479"/>
    <lineage>
        <taxon>Bacteria</taxon>
        <taxon>Bacillati</taxon>
        <taxon>Actinomycetota</taxon>
        <taxon>Actinomycetes</taxon>
        <taxon>Streptosporangiales</taxon>
        <taxon>Streptosporangiaceae</taxon>
        <taxon>Streptosporangium</taxon>
    </lineage>
</organism>
<gene>
    <name evidence="1" type="ORF">FHR32_007671</name>
</gene>